<evidence type="ECO:0000313" key="2">
    <source>
        <dbReference type="Proteomes" id="UP000004756"/>
    </source>
</evidence>
<proteinExistence type="predicted"/>
<dbReference type="EMBL" id="ACCJ01000390">
    <property type="protein sequence ID" value="EEG53213.1"/>
    <property type="molecule type" value="Genomic_DNA"/>
</dbReference>
<reference evidence="1 2" key="1">
    <citation type="submission" date="2009-02" db="EMBL/GenBank/DDBJ databases">
        <title>Draft genome sequence of Clostridium asparagiforme (DSM 15981).</title>
        <authorList>
            <person name="Sudarsanam P."/>
            <person name="Ley R."/>
            <person name="Guruge J."/>
            <person name="Turnbaugh P.J."/>
            <person name="Mahowald M."/>
            <person name="Liep D."/>
            <person name="Gordon J."/>
        </authorList>
    </citation>
    <scope>NUCLEOTIDE SEQUENCE [LARGE SCALE GENOMIC DNA]</scope>
    <source>
        <strain evidence="1 2">DSM 15981</strain>
    </source>
</reference>
<dbReference type="HOGENOM" id="CLU_3133939_0_0_9"/>
<keyword evidence="2" id="KW-1185">Reference proteome</keyword>
<comment type="caution">
    <text evidence="1">The sequence shown here is derived from an EMBL/GenBank/DDBJ whole genome shotgun (WGS) entry which is preliminary data.</text>
</comment>
<evidence type="ECO:0000313" key="1">
    <source>
        <dbReference type="EMBL" id="EEG53213.1"/>
    </source>
</evidence>
<sequence>MGTNRSNIPMVIPPHVCLAQPPYLYGTKKFLQIQCPSGGTPLESAAFMR</sequence>
<name>C0D639_9FIRM</name>
<dbReference type="Proteomes" id="UP000004756">
    <property type="component" value="Unassembled WGS sequence"/>
</dbReference>
<organism evidence="1 2">
    <name type="scientific">[Clostridium] asparagiforme DSM 15981</name>
    <dbReference type="NCBI Taxonomy" id="518636"/>
    <lineage>
        <taxon>Bacteria</taxon>
        <taxon>Bacillati</taxon>
        <taxon>Bacillota</taxon>
        <taxon>Clostridia</taxon>
        <taxon>Lachnospirales</taxon>
        <taxon>Lachnospiraceae</taxon>
        <taxon>Enterocloster</taxon>
    </lineage>
</organism>
<protein>
    <submittedName>
        <fullName evidence="1">Uncharacterized protein</fullName>
    </submittedName>
</protein>
<dbReference type="AlphaFoldDB" id="C0D639"/>
<accession>C0D639</accession>
<gene>
    <name evidence="1" type="ORF">CLOSTASPAR_04734</name>
</gene>